<dbReference type="OrthoDB" id="1305411at2759"/>
<evidence type="ECO:0000313" key="2">
    <source>
        <dbReference type="RefSeq" id="XP_016467824.1"/>
    </source>
</evidence>
<protein>
    <submittedName>
        <fullName evidence="2">Uncharacterized protein isoform X2</fullName>
    </submittedName>
</protein>
<dbReference type="RefSeq" id="XP_016467824.1">
    <property type="nucleotide sequence ID" value="XM_016612338.1"/>
</dbReference>
<proteinExistence type="predicted"/>
<dbReference type="AlphaFoldDB" id="A0A1S3ZU17"/>
<gene>
    <name evidence="2" type="primary">LOC107790410</name>
</gene>
<reference evidence="2" key="1">
    <citation type="submission" date="2025-08" db="UniProtKB">
        <authorList>
            <consortium name="RefSeq"/>
        </authorList>
    </citation>
    <scope>IDENTIFICATION</scope>
</reference>
<sequence>MESEGEEASHLRPKRSKHTNPAQFSSISMESEGDKSSFKIPTLPPELITEILLKLPVKCILQMRYDEDTIVVHVQTLGTTNLSPADCMERNDEVKQKIKLLASLANHFGHPP</sequence>
<feature type="region of interest" description="Disordered" evidence="1">
    <location>
        <begin position="1"/>
        <end position="39"/>
    </location>
</feature>
<evidence type="ECO:0000256" key="1">
    <source>
        <dbReference type="SAM" id="MobiDB-lite"/>
    </source>
</evidence>
<feature type="compositionally biased region" description="Polar residues" evidence="1">
    <location>
        <begin position="19"/>
        <end position="29"/>
    </location>
</feature>
<accession>A0A1S3ZU17</accession>
<organism evidence="2">
    <name type="scientific">Nicotiana tabacum</name>
    <name type="common">Common tobacco</name>
    <dbReference type="NCBI Taxonomy" id="4097"/>
    <lineage>
        <taxon>Eukaryota</taxon>
        <taxon>Viridiplantae</taxon>
        <taxon>Streptophyta</taxon>
        <taxon>Embryophyta</taxon>
        <taxon>Tracheophyta</taxon>
        <taxon>Spermatophyta</taxon>
        <taxon>Magnoliopsida</taxon>
        <taxon>eudicotyledons</taxon>
        <taxon>Gunneridae</taxon>
        <taxon>Pentapetalae</taxon>
        <taxon>asterids</taxon>
        <taxon>lamiids</taxon>
        <taxon>Solanales</taxon>
        <taxon>Solanaceae</taxon>
        <taxon>Nicotianoideae</taxon>
        <taxon>Nicotianeae</taxon>
        <taxon>Nicotiana</taxon>
    </lineage>
</organism>
<name>A0A1S3ZU17_TOBAC</name>